<comment type="caution">
    <text evidence="1">The sequence shown here is derived from an EMBL/GenBank/DDBJ whole genome shotgun (WGS) entry which is preliminary data.</text>
</comment>
<evidence type="ECO:0000313" key="1">
    <source>
        <dbReference type="EMBL" id="RNA27731.1"/>
    </source>
</evidence>
<keyword evidence="2" id="KW-1185">Reference proteome</keyword>
<dbReference type="EMBL" id="REGN01002501">
    <property type="protein sequence ID" value="RNA27731.1"/>
    <property type="molecule type" value="Genomic_DNA"/>
</dbReference>
<organism evidence="1 2">
    <name type="scientific">Brachionus plicatilis</name>
    <name type="common">Marine rotifer</name>
    <name type="synonym">Brachionus muelleri</name>
    <dbReference type="NCBI Taxonomy" id="10195"/>
    <lineage>
        <taxon>Eukaryota</taxon>
        <taxon>Metazoa</taxon>
        <taxon>Spiralia</taxon>
        <taxon>Gnathifera</taxon>
        <taxon>Rotifera</taxon>
        <taxon>Eurotatoria</taxon>
        <taxon>Monogononta</taxon>
        <taxon>Pseudotrocha</taxon>
        <taxon>Ploima</taxon>
        <taxon>Brachionidae</taxon>
        <taxon>Brachionus</taxon>
    </lineage>
</organism>
<protein>
    <submittedName>
        <fullName evidence="1">Uncharacterized protein</fullName>
    </submittedName>
</protein>
<reference evidence="1 2" key="1">
    <citation type="journal article" date="2018" name="Sci. Rep.">
        <title>Genomic signatures of local adaptation to the degree of environmental predictability in rotifers.</title>
        <authorList>
            <person name="Franch-Gras L."/>
            <person name="Hahn C."/>
            <person name="Garcia-Roger E.M."/>
            <person name="Carmona M.J."/>
            <person name="Serra M."/>
            <person name="Gomez A."/>
        </authorList>
    </citation>
    <scope>NUCLEOTIDE SEQUENCE [LARGE SCALE GENOMIC DNA]</scope>
    <source>
        <strain evidence="1">HYR1</strain>
    </source>
</reference>
<sequence length="142" mass="16334">MFSPGKFLGCLSINLKGDVDFLAKRTNFLRCLFEIFEVALLEEETEMVSIPFSDTASLKLSSISSIVSEKASSILDKVERGTLHRWAAWIILEPSLLTISMACFICEIFHVRLRFDFIFDIFELRAECNFLPDRSNFFSLKF</sequence>
<accession>A0A3M7RVZ0</accession>
<gene>
    <name evidence="1" type="ORF">BpHYR1_041481</name>
</gene>
<dbReference type="Proteomes" id="UP000276133">
    <property type="component" value="Unassembled WGS sequence"/>
</dbReference>
<proteinExistence type="predicted"/>
<dbReference type="AlphaFoldDB" id="A0A3M7RVZ0"/>
<name>A0A3M7RVZ0_BRAPC</name>
<evidence type="ECO:0000313" key="2">
    <source>
        <dbReference type="Proteomes" id="UP000276133"/>
    </source>
</evidence>